<sequence length="81" mass="9489">MMYLYTNNPTLAGLMTIERKSALMIRKILVSVQLVVVLCLICRYACLEEDGTDDGGMRRRTRSRRKLRVRWVGEKKPMIRD</sequence>
<reference evidence="1 2" key="1">
    <citation type="journal article" date="2018" name="Nat. Ecol. Evol.">
        <title>Pezizomycetes genomes reveal the molecular basis of ectomycorrhizal truffle lifestyle.</title>
        <authorList>
            <person name="Murat C."/>
            <person name="Payen T."/>
            <person name="Noel B."/>
            <person name="Kuo A."/>
            <person name="Morin E."/>
            <person name="Chen J."/>
            <person name="Kohler A."/>
            <person name="Krizsan K."/>
            <person name="Balestrini R."/>
            <person name="Da Silva C."/>
            <person name="Montanini B."/>
            <person name="Hainaut M."/>
            <person name="Levati E."/>
            <person name="Barry K.W."/>
            <person name="Belfiori B."/>
            <person name="Cichocki N."/>
            <person name="Clum A."/>
            <person name="Dockter R.B."/>
            <person name="Fauchery L."/>
            <person name="Guy J."/>
            <person name="Iotti M."/>
            <person name="Le Tacon F."/>
            <person name="Lindquist E.A."/>
            <person name="Lipzen A."/>
            <person name="Malagnac F."/>
            <person name="Mello A."/>
            <person name="Molinier V."/>
            <person name="Miyauchi S."/>
            <person name="Poulain J."/>
            <person name="Riccioni C."/>
            <person name="Rubini A."/>
            <person name="Sitrit Y."/>
            <person name="Splivallo R."/>
            <person name="Traeger S."/>
            <person name="Wang M."/>
            <person name="Zifcakova L."/>
            <person name="Wipf D."/>
            <person name="Zambonelli A."/>
            <person name="Paolocci F."/>
            <person name="Nowrousian M."/>
            <person name="Ottonello S."/>
            <person name="Baldrian P."/>
            <person name="Spatafora J.W."/>
            <person name="Henrissat B."/>
            <person name="Nagy L.G."/>
            <person name="Aury J.M."/>
            <person name="Wincker P."/>
            <person name="Grigoriev I.V."/>
            <person name="Bonfante P."/>
            <person name="Martin F.M."/>
        </authorList>
    </citation>
    <scope>NUCLEOTIDE SEQUENCE [LARGE SCALE GENOMIC DNA]</scope>
    <source>
        <strain evidence="1 2">CCBAS932</strain>
    </source>
</reference>
<keyword evidence="2" id="KW-1185">Reference proteome</keyword>
<proteinExistence type="predicted"/>
<accession>A0A3N4KPX7</accession>
<gene>
    <name evidence="1" type="ORF">P167DRAFT_535883</name>
</gene>
<dbReference type="Proteomes" id="UP000277580">
    <property type="component" value="Unassembled WGS sequence"/>
</dbReference>
<dbReference type="InParanoid" id="A0A3N4KPX7"/>
<evidence type="ECO:0000313" key="2">
    <source>
        <dbReference type="Proteomes" id="UP000277580"/>
    </source>
</evidence>
<organism evidence="1 2">
    <name type="scientific">Morchella conica CCBAS932</name>
    <dbReference type="NCBI Taxonomy" id="1392247"/>
    <lineage>
        <taxon>Eukaryota</taxon>
        <taxon>Fungi</taxon>
        <taxon>Dikarya</taxon>
        <taxon>Ascomycota</taxon>
        <taxon>Pezizomycotina</taxon>
        <taxon>Pezizomycetes</taxon>
        <taxon>Pezizales</taxon>
        <taxon>Morchellaceae</taxon>
        <taxon>Morchella</taxon>
    </lineage>
</organism>
<evidence type="ECO:0000313" key="1">
    <source>
        <dbReference type="EMBL" id="RPB12550.1"/>
    </source>
</evidence>
<dbReference type="EMBL" id="ML119128">
    <property type="protein sequence ID" value="RPB12550.1"/>
    <property type="molecule type" value="Genomic_DNA"/>
</dbReference>
<name>A0A3N4KPX7_9PEZI</name>
<protein>
    <submittedName>
        <fullName evidence="1">Uncharacterized protein</fullName>
    </submittedName>
</protein>
<dbReference type="AlphaFoldDB" id="A0A3N4KPX7"/>